<sequence>MFDIVYAEDDLSSIGSESAFGDDIPSDESVGSAGSSLASITSSSLLGAIDGATRTTADDLSTYYDSDLDSDCEDDEDDYVDESSISHHFHSCDVEATDDDLSFVSDDFDLNLSFSDDEDELISESNRFERTVELTPDVSSLRKRVPSEFHITSPGVEDDKACKCESYLDPSQSREQFFAHAAKVIQHGLATKNSRVPGICSLDSSLHLQRTMVRLPSRSVSLDVSVRL</sequence>
<dbReference type="EMBL" id="CAKOGP040001046">
    <property type="protein sequence ID" value="CAJ1941620.1"/>
    <property type="molecule type" value="Genomic_DNA"/>
</dbReference>
<gene>
    <name evidence="2" type="ORF">CYCCA115_LOCUS7595</name>
</gene>
<comment type="caution">
    <text evidence="2">The sequence shown here is derived from an EMBL/GenBank/DDBJ whole genome shotgun (WGS) entry which is preliminary data.</text>
</comment>
<dbReference type="AlphaFoldDB" id="A0AAD2CPM5"/>
<protein>
    <submittedName>
        <fullName evidence="2">Uncharacterized protein</fullName>
    </submittedName>
</protein>
<evidence type="ECO:0000313" key="3">
    <source>
        <dbReference type="Proteomes" id="UP001295423"/>
    </source>
</evidence>
<name>A0AAD2CPM5_9STRA</name>
<reference evidence="2" key="1">
    <citation type="submission" date="2023-08" db="EMBL/GenBank/DDBJ databases">
        <authorList>
            <person name="Audoor S."/>
            <person name="Bilcke G."/>
        </authorList>
    </citation>
    <scope>NUCLEOTIDE SEQUENCE</scope>
</reference>
<proteinExistence type="predicted"/>
<evidence type="ECO:0000313" key="2">
    <source>
        <dbReference type="EMBL" id="CAJ1941620.1"/>
    </source>
</evidence>
<evidence type="ECO:0000256" key="1">
    <source>
        <dbReference type="SAM" id="MobiDB-lite"/>
    </source>
</evidence>
<organism evidence="2 3">
    <name type="scientific">Cylindrotheca closterium</name>
    <dbReference type="NCBI Taxonomy" id="2856"/>
    <lineage>
        <taxon>Eukaryota</taxon>
        <taxon>Sar</taxon>
        <taxon>Stramenopiles</taxon>
        <taxon>Ochrophyta</taxon>
        <taxon>Bacillariophyta</taxon>
        <taxon>Bacillariophyceae</taxon>
        <taxon>Bacillariophycidae</taxon>
        <taxon>Bacillariales</taxon>
        <taxon>Bacillariaceae</taxon>
        <taxon>Cylindrotheca</taxon>
    </lineage>
</organism>
<keyword evidence="3" id="KW-1185">Reference proteome</keyword>
<dbReference type="Proteomes" id="UP001295423">
    <property type="component" value="Unassembled WGS sequence"/>
</dbReference>
<feature type="region of interest" description="Disordered" evidence="1">
    <location>
        <begin position="14"/>
        <end position="35"/>
    </location>
</feature>
<accession>A0AAD2CPM5</accession>